<evidence type="ECO:0000259" key="5">
    <source>
        <dbReference type="PROSITE" id="PS50089"/>
    </source>
</evidence>
<evidence type="ECO:0000256" key="1">
    <source>
        <dbReference type="ARBA" id="ARBA00006672"/>
    </source>
</evidence>
<dbReference type="InterPro" id="IPR001370">
    <property type="entry name" value="BIR_rpt"/>
</dbReference>
<dbReference type="Gene3D" id="3.30.40.10">
    <property type="entry name" value="Zinc/RING finger domain, C3HC4 (zinc finger)"/>
    <property type="match status" value="1"/>
</dbReference>
<dbReference type="InterPro" id="IPR013083">
    <property type="entry name" value="Znf_RING/FYVE/PHD"/>
</dbReference>
<dbReference type="CDD" id="cd00022">
    <property type="entry name" value="BIR"/>
    <property type="match status" value="2"/>
</dbReference>
<dbReference type="PROSITE" id="PS01282">
    <property type="entry name" value="BIR_REPEAT_1"/>
    <property type="match status" value="1"/>
</dbReference>
<keyword evidence="7" id="KW-1185">Reference proteome</keyword>
<evidence type="ECO:0000313" key="7">
    <source>
        <dbReference type="Proteomes" id="UP001164746"/>
    </source>
</evidence>
<evidence type="ECO:0000256" key="3">
    <source>
        <dbReference type="ARBA" id="ARBA00022833"/>
    </source>
</evidence>
<dbReference type="EMBL" id="CP111017">
    <property type="protein sequence ID" value="WAR08334.1"/>
    <property type="molecule type" value="Genomic_DNA"/>
</dbReference>
<proteinExistence type="inferred from homology"/>
<dbReference type="PANTHER" id="PTHR10044">
    <property type="entry name" value="INHIBITOR OF APOPTOSIS"/>
    <property type="match status" value="1"/>
</dbReference>
<gene>
    <name evidence="6" type="ORF">MAR_018292</name>
</gene>
<dbReference type="PROSITE" id="PS50143">
    <property type="entry name" value="BIR_REPEAT_2"/>
    <property type="match status" value="2"/>
</dbReference>
<dbReference type="SUPFAM" id="SSF57924">
    <property type="entry name" value="Inhibitor of apoptosis (IAP) repeat"/>
    <property type="match status" value="2"/>
</dbReference>
<reference evidence="6" key="1">
    <citation type="submission" date="2022-11" db="EMBL/GenBank/DDBJ databases">
        <title>Centuries of genome instability and evolution in soft-shell clam transmissible cancer (bioRxiv).</title>
        <authorList>
            <person name="Hart S.F.M."/>
            <person name="Yonemitsu M.A."/>
            <person name="Giersch R.M."/>
            <person name="Beal B.F."/>
            <person name="Arriagada G."/>
            <person name="Davis B.W."/>
            <person name="Ostrander E.A."/>
            <person name="Goff S.P."/>
            <person name="Metzger M.J."/>
        </authorList>
    </citation>
    <scope>NUCLEOTIDE SEQUENCE</scope>
    <source>
        <strain evidence="6">MELC-2E11</strain>
        <tissue evidence="6">Siphon/mantle</tissue>
    </source>
</reference>
<sequence>MDDKTTGKKLHVNKNAVIRKNYDLRWLKISVSSFNDDCVSLFKFMVFVIDKFPIHLVLFRRDRNLQCYVLFKIPNYLIKVKHLFKRCVDFNTLIEWKQLMVWERKDSSFNILTENADTYKLFRNVSELLRRDTHSDTSEPTILLQYTNMIGFHVICDPKSPFGPNAWPKGDIARKVISIKNKNKTGIILVKHNRHTSPTNVRPVIRLESQFVAPAFKTETFTFHTQPQVNDQFGELLLSCGRSRKWTGKCFVITGPVEKEFQLYLTKANFDKLFPVNNISSTREALIMLSAVKAVYEGQIPLEDSSQRLQGKTWYQENNTKQRRPRYSLYTSNAARYDTFLPLWPRNRPTPQQLAGAGFFFTRTDDLVRCYYCGIGLKDFSDYDDPLVERIKNASQCPFLLEYLGEAELARRKRQLEQEGPENIRQRQLAELRTPLDYGTWTCRNPAYNTYEARMTSFKNWPEHFYQRPHQLAEAGLYYTGIDDHVRCFACDGGLRRWDPEDDPWIEHCRWFPTCHFAREQKGDEFIALVQASTDAEETSEAYVGNRRSELTNIKSRTETQAKFSREVEEHRSACTDELGFTDKQFNDAVQQLFGRGNVRPSIEDIVACVGEEEAKNGNISISQGHTSVQTPEDMLEENVKLKLMLKCSKCRTNQVDALFLPCAHHRMCVQCAKDVQLCPICDRPVLEILRTFM</sequence>
<dbReference type="InterPro" id="IPR001841">
    <property type="entry name" value="Znf_RING"/>
</dbReference>
<comment type="similarity">
    <text evidence="1">Belongs to the IAP family.</text>
</comment>
<keyword evidence="3" id="KW-0862">Zinc</keyword>
<dbReference type="Pfam" id="PF13920">
    <property type="entry name" value="zf-C3HC4_3"/>
    <property type="match status" value="1"/>
</dbReference>
<evidence type="ECO:0000256" key="2">
    <source>
        <dbReference type="ARBA" id="ARBA00022771"/>
    </source>
</evidence>
<dbReference type="Gene3D" id="1.10.1170.10">
    <property type="entry name" value="Inhibitor Of Apoptosis Protein (2mihbC-IAP-1), Chain A"/>
    <property type="match status" value="2"/>
</dbReference>
<dbReference type="Proteomes" id="UP001164746">
    <property type="component" value="Chromosome 6"/>
</dbReference>
<accession>A0ABY7EGX5</accession>
<keyword evidence="2 4" id="KW-0863">Zinc-finger</keyword>
<keyword evidence="2 4" id="KW-0479">Metal-binding</keyword>
<dbReference type="PANTHER" id="PTHR10044:SF139">
    <property type="entry name" value="DEATH-ASSOCIATED INHIBITOR OF APOPTOSIS 2"/>
    <property type="match status" value="1"/>
</dbReference>
<dbReference type="Pfam" id="PF00653">
    <property type="entry name" value="BIR"/>
    <property type="match status" value="2"/>
</dbReference>
<dbReference type="PROSITE" id="PS50089">
    <property type="entry name" value="ZF_RING_2"/>
    <property type="match status" value="1"/>
</dbReference>
<feature type="domain" description="RING-type" evidence="5">
    <location>
        <begin position="648"/>
        <end position="683"/>
    </location>
</feature>
<name>A0ABY7EGX5_MYAAR</name>
<dbReference type="SMART" id="SM00238">
    <property type="entry name" value="BIR"/>
    <property type="match status" value="2"/>
</dbReference>
<dbReference type="InterPro" id="IPR050784">
    <property type="entry name" value="IAP"/>
</dbReference>
<evidence type="ECO:0000313" key="6">
    <source>
        <dbReference type="EMBL" id="WAR08334.1"/>
    </source>
</evidence>
<organism evidence="6 7">
    <name type="scientific">Mya arenaria</name>
    <name type="common">Soft-shell clam</name>
    <dbReference type="NCBI Taxonomy" id="6604"/>
    <lineage>
        <taxon>Eukaryota</taxon>
        <taxon>Metazoa</taxon>
        <taxon>Spiralia</taxon>
        <taxon>Lophotrochozoa</taxon>
        <taxon>Mollusca</taxon>
        <taxon>Bivalvia</taxon>
        <taxon>Autobranchia</taxon>
        <taxon>Heteroconchia</taxon>
        <taxon>Euheterodonta</taxon>
        <taxon>Imparidentia</taxon>
        <taxon>Neoheterodontei</taxon>
        <taxon>Myida</taxon>
        <taxon>Myoidea</taxon>
        <taxon>Myidae</taxon>
        <taxon>Mya</taxon>
    </lineage>
</organism>
<protein>
    <submittedName>
        <fullName evidence="6">BIR7A-like protein</fullName>
    </submittedName>
</protein>
<evidence type="ECO:0000256" key="4">
    <source>
        <dbReference type="PROSITE-ProRule" id="PRU00175"/>
    </source>
</evidence>